<dbReference type="EnsemblPlants" id="LPERR05G05890.1">
    <property type="protein sequence ID" value="LPERR05G05890.1"/>
    <property type="gene ID" value="LPERR05G05890"/>
</dbReference>
<evidence type="ECO:0000259" key="5">
    <source>
        <dbReference type="Pfam" id="PF14432"/>
    </source>
</evidence>
<feature type="compositionally biased region" description="Pro residues" evidence="4">
    <location>
        <begin position="11"/>
        <end position="24"/>
    </location>
</feature>
<reference evidence="6 7" key="1">
    <citation type="submission" date="2012-08" db="EMBL/GenBank/DDBJ databases">
        <title>Oryza genome evolution.</title>
        <authorList>
            <person name="Wing R.A."/>
        </authorList>
    </citation>
    <scope>NUCLEOTIDE SEQUENCE</scope>
</reference>
<sequence>MAPTLAALPAKLPPPPPPPPPPKSTSPRHPNPLSAHPALSSSHPSDVSALLAAAARAGDLRLGRALHRRLLRGDLLDSDAVVANCLLTLYSKCGAVAAAHNVFDGMRGRLHDIVSWTAMASCLARHGAERESLRLIGEMLESGLMPNAYTLCAAAHACFHPELYHLAGGMVLGLVHKMGFWGTDVAVGSAMIDMLARNRDLESARKVFDGLTEKTVVVWTLLISRYVQGECAEEAVELFLDFFEDGFEPDRYTMSSMISACTELGSVRLGQQLHSLALRMGLASDGCVNCGLVDMYAKSQIERSMDYAIKVFERMNKHDVMSWTALISGYVQCGVQENKVMALFGEMLNEGIKPNHITYSSILRACANISDQDSGRQVHAHVIKSSLAYVHTVGNALVSMYAESGSMEDARMVFNQLYEKNLTSFSTPLDHQIARMDVGISSSTFASLISAAASIGLLTKGQQLHAMSLKAGFGLDRFVSNSLVSMYSRCGYLEDACQSFNQLKDRNVISWTSMISGLAKHGYAERALSLFCAMISAGVKPNDVTYIAVLSACSHVGLVKEGKEYFRSMQRDHGLIPRMEHYACMVDLLARSGLVREALEFTNEMPLEADALVWKTLLGACRTHDNIEIGEIAAKNVIELEPRDPAPYVLLSNLYADAGLWDEVARIRSAMRDKNLNKETGLSWMEVENTTHEFRSGDTCHPQAQDIYAKLDTLIREIKGMGYVPDTSIVLHDMSDELKEQYLLQHSEKIAVAFGLITTSAPKPIRIFKNLRVCADCHSAIKYMSKATRREIILRDSNRFHRMKDGQCSCGEYW</sequence>
<dbReference type="GO" id="GO:0008270">
    <property type="term" value="F:zinc ion binding"/>
    <property type="evidence" value="ECO:0007669"/>
    <property type="project" value="InterPro"/>
</dbReference>
<keyword evidence="1" id="KW-0677">Repeat</keyword>
<feature type="domain" description="DYW" evidence="5">
    <location>
        <begin position="722"/>
        <end position="814"/>
    </location>
</feature>
<dbReference type="Gene3D" id="1.25.40.10">
    <property type="entry name" value="Tetratricopeptide repeat domain"/>
    <property type="match status" value="5"/>
</dbReference>
<dbReference type="FunFam" id="1.25.40.10:FF:000798">
    <property type="entry name" value="Pentatricopeptide repeat-containing protein At3g49170, chloroplastic"/>
    <property type="match status" value="1"/>
</dbReference>
<keyword evidence="2" id="KW-0809">Transit peptide</keyword>
<dbReference type="GO" id="GO:0009451">
    <property type="term" value="P:RNA modification"/>
    <property type="evidence" value="ECO:0007669"/>
    <property type="project" value="InterPro"/>
</dbReference>
<feature type="compositionally biased region" description="Low complexity" evidence="4">
    <location>
        <begin position="32"/>
        <end position="42"/>
    </location>
</feature>
<dbReference type="eggNOG" id="KOG4197">
    <property type="taxonomic scope" value="Eukaryota"/>
</dbReference>
<reference evidence="7" key="2">
    <citation type="submission" date="2013-12" db="EMBL/GenBank/DDBJ databases">
        <authorList>
            <person name="Yu Y."/>
            <person name="Lee S."/>
            <person name="de Baynast K."/>
            <person name="Wissotski M."/>
            <person name="Liu L."/>
            <person name="Talag J."/>
            <person name="Goicoechea J."/>
            <person name="Angelova A."/>
            <person name="Jetty R."/>
            <person name="Kudrna D."/>
            <person name="Golser W."/>
            <person name="Rivera L."/>
            <person name="Zhang J."/>
            <person name="Wing R."/>
        </authorList>
    </citation>
    <scope>NUCLEOTIDE SEQUENCE</scope>
</reference>
<evidence type="ECO:0000256" key="1">
    <source>
        <dbReference type="ARBA" id="ARBA00022737"/>
    </source>
</evidence>
<dbReference type="NCBIfam" id="TIGR00756">
    <property type="entry name" value="PPR"/>
    <property type="match status" value="4"/>
</dbReference>
<name>A0A0D9WDV4_9ORYZ</name>
<evidence type="ECO:0000313" key="6">
    <source>
        <dbReference type="EnsemblPlants" id="LPERR05G05890.1"/>
    </source>
</evidence>
<dbReference type="AlphaFoldDB" id="A0A0D9WDV4"/>
<reference evidence="6" key="3">
    <citation type="submission" date="2015-04" db="UniProtKB">
        <authorList>
            <consortium name="EnsemblPlants"/>
        </authorList>
    </citation>
    <scope>IDENTIFICATION</scope>
</reference>
<dbReference type="PROSITE" id="PS51375">
    <property type="entry name" value="PPR"/>
    <property type="match status" value="5"/>
</dbReference>
<dbReference type="Gramene" id="LPERR05G05890.1">
    <property type="protein sequence ID" value="LPERR05G05890.1"/>
    <property type="gene ID" value="LPERR05G05890"/>
</dbReference>
<dbReference type="PANTHER" id="PTHR47926:SF522">
    <property type="entry name" value="TETRATRICOPEPTIDE REPEAT-LIKE SUPERFAMILY PROTEIN"/>
    <property type="match status" value="1"/>
</dbReference>
<feature type="repeat" description="PPR" evidence="3">
    <location>
        <begin position="215"/>
        <end position="249"/>
    </location>
</feature>
<dbReference type="InterPro" id="IPR002885">
    <property type="entry name" value="PPR_rpt"/>
</dbReference>
<feature type="compositionally biased region" description="Low complexity" evidence="4">
    <location>
        <begin position="1"/>
        <end position="10"/>
    </location>
</feature>
<dbReference type="InterPro" id="IPR032867">
    <property type="entry name" value="DYW_dom"/>
</dbReference>
<dbReference type="GO" id="GO:0003723">
    <property type="term" value="F:RNA binding"/>
    <property type="evidence" value="ECO:0007669"/>
    <property type="project" value="InterPro"/>
</dbReference>
<evidence type="ECO:0000313" key="7">
    <source>
        <dbReference type="Proteomes" id="UP000032180"/>
    </source>
</evidence>
<feature type="repeat" description="PPR" evidence="3">
    <location>
        <begin position="507"/>
        <end position="541"/>
    </location>
</feature>
<dbReference type="Pfam" id="PF14432">
    <property type="entry name" value="DYW_deaminase"/>
    <property type="match status" value="1"/>
</dbReference>
<evidence type="ECO:0000256" key="2">
    <source>
        <dbReference type="ARBA" id="ARBA00022946"/>
    </source>
</evidence>
<evidence type="ECO:0000256" key="3">
    <source>
        <dbReference type="PROSITE-ProRule" id="PRU00708"/>
    </source>
</evidence>
<keyword evidence="7" id="KW-1185">Reference proteome</keyword>
<accession>A0A0D9WDV4</accession>
<protein>
    <recommendedName>
        <fullName evidence="5">DYW domain-containing protein</fullName>
    </recommendedName>
</protein>
<feature type="repeat" description="PPR" evidence="3">
    <location>
        <begin position="319"/>
        <end position="354"/>
    </location>
</feature>
<dbReference type="InterPro" id="IPR046849">
    <property type="entry name" value="E2_motif"/>
</dbReference>
<dbReference type="PANTHER" id="PTHR47926">
    <property type="entry name" value="PENTATRICOPEPTIDE REPEAT-CONTAINING PROTEIN"/>
    <property type="match status" value="1"/>
</dbReference>
<dbReference type="InterPro" id="IPR011990">
    <property type="entry name" value="TPR-like_helical_dom_sf"/>
</dbReference>
<dbReference type="Proteomes" id="UP000032180">
    <property type="component" value="Chromosome 5"/>
</dbReference>
<dbReference type="FunFam" id="1.25.40.10:FF:000721">
    <property type="entry name" value="Empty pericarp7"/>
    <property type="match status" value="1"/>
</dbReference>
<dbReference type="FunFam" id="1.25.40.10:FF:000812">
    <property type="entry name" value="Putative pentatricopeptide repeat family protein"/>
    <property type="match status" value="1"/>
</dbReference>
<dbReference type="Pfam" id="PF01535">
    <property type="entry name" value="PPR"/>
    <property type="match status" value="4"/>
</dbReference>
<evidence type="ECO:0000256" key="4">
    <source>
        <dbReference type="SAM" id="MobiDB-lite"/>
    </source>
</evidence>
<feature type="region of interest" description="Disordered" evidence="4">
    <location>
        <begin position="1"/>
        <end position="42"/>
    </location>
</feature>
<dbReference type="HOGENOM" id="CLU_002706_15_1_1"/>
<feature type="repeat" description="PPR" evidence="3">
    <location>
        <begin position="542"/>
        <end position="577"/>
    </location>
</feature>
<dbReference type="Pfam" id="PF13041">
    <property type="entry name" value="PPR_2"/>
    <property type="match status" value="3"/>
</dbReference>
<feature type="repeat" description="PPR" evidence="3">
    <location>
        <begin position="112"/>
        <end position="146"/>
    </location>
</feature>
<dbReference type="STRING" id="77586.A0A0D9WDV4"/>
<dbReference type="FunFam" id="1.25.40.10:FF:000986">
    <property type="entry name" value="Os07g0203900 protein"/>
    <property type="match status" value="1"/>
</dbReference>
<organism evidence="6 7">
    <name type="scientific">Leersia perrieri</name>
    <dbReference type="NCBI Taxonomy" id="77586"/>
    <lineage>
        <taxon>Eukaryota</taxon>
        <taxon>Viridiplantae</taxon>
        <taxon>Streptophyta</taxon>
        <taxon>Embryophyta</taxon>
        <taxon>Tracheophyta</taxon>
        <taxon>Spermatophyta</taxon>
        <taxon>Magnoliopsida</taxon>
        <taxon>Liliopsida</taxon>
        <taxon>Poales</taxon>
        <taxon>Poaceae</taxon>
        <taxon>BOP clade</taxon>
        <taxon>Oryzoideae</taxon>
        <taxon>Oryzeae</taxon>
        <taxon>Oryzinae</taxon>
        <taxon>Leersia</taxon>
    </lineage>
</organism>
<dbReference type="InterPro" id="IPR046960">
    <property type="entry name" value="PPR_At4g14850-like_plant"/>
</dbReference>
<proteinExistence type="predicted"/>
<dbReference type="FunFam" id="1.25.40.10:FF:000584">
    <property type="entry name" value="Pentatricopeptide repeat-containing protein"/>
    <property type="match status" value="1"/>
</dbReference>
<dbReference type="Pfam" id="PF20431">
    <property type="entry name" value="E_motif"/>
    <property type="match status" value="1"/>
</dbReference>
<dbReference type="InterPro" id="IPR046848">
    <property type="entry name" value="E_motif"/>
</dbReference>
<dbReference type="Pfam" id="PF20430">
    <property type="entry name" value="Eplus_motif"/>
    <property type="match status" value="1"/>
</dbReference>